<evidence type="ECO:0000256" key="1">
    <source>
        <dbReference type="SAM" id="SignalP"/>
    </source>
</evidence>
<dbReference type="OrthoDB" id="6084362at2759"/>
<accession>A0A813ZJR3</accession>
<comment type="caution">
    <text evidence="2">The sequence shown here is derived from an EMBL/GenBank/DDBJ whole genome shotgun (WGS) entry which is preliminary data.</text>
</comment>
<evidence type="ECO:0000313" key="3">
    <source>
        <dbReference type="Proteomes" id="UP000663879"/>
    </source>
</evidence>
<dbReference type="Proteomes" id="UP000663879">
    <property type="component" value="Unassembled WGS sequence"/>
</dbReference>
<dbReference type="AlphaFoldDB" id="A0A813ZJR3"/>
<dbReference type="Pfam" id="PF00811">
    <property type="entry name" value="Ependymin"/>
    <property type="match status" value="1"/>
</dbReference>
<sequence>MNTIALFSLVLTISSVFGQKPVPCTSPPQWEARVFSYDPFQKDTIMARITYDAIYKRERIVEEVKLGDQDDFYDVLYLHNQQIEYRFNFKTKECTKQAITRPWRDFGIPANATSNGESYIGSSAVPNANVLLTLWSKEFTNEKGNKIDYTGAWTYEACLPVSSHYFSKEENINTHTNFFDIVPGIDNPNVFIPRKECLGL</sequence>
<feature type="signal peptide" evidence="1">
    <location>
        <begin position="1"/>
        <end position="18"/>
    </location>
</feature>
<dbReference type="PANTHER" id="PTHR10697:SF1">
    <property type="entry name" value="MAMMALIAN EPENDYMIN-RELATED PROTEIN 1"/>
    <property type="match status" value="1"/>
</dbReference>
<name>A0A813ZJR3_9BILA</name>
<keyword evidence="3" id="KW-1185">Reference proteome</keyword>
<dbReference type="EMBL" id="CAJNOC010001892">
    <property type="protein sequence ID" value="CAF0898910.1"/>
    <property type="molecule type" value="Genomic_DNA"/>
</dbReference>
<gene>
    <name evidence="2" type="ORF">OXX778_LOCUS11296</name>
</gene>
<dbReference type="GO" id="GO:0007160">
    <property type="term" value="P:cell-matrix adhesion"/>
    <property type="evidence" value="ECO:0007669"/>
    <property type="project" value="InterPro"/>
</dbReference>
<reference evidence="2" key="1">
    <citation type="submission" date="2021-02" db="EMBL/GenBank/DDBJ databases">
        <authorList>
            <person name="Nowell W R."/>
        </authorList>
    </citation>
    <scope>NUCLEOTIDE SEQUENCE</scope>
    <source>
        <strain evidence="2">Ploen Becks lab</strain>
    </source>
</reference>
<dbReference type="GO" id="GO:0005509">
    <property type="term" value="F:calcium ion binding"/>
    <property type="evidence" value="ECO:0007669"/>
    <property type="project" value="InterPro"/>
</dbReference>
<dbReference type="PRINTS" id="PR00317">
    <property type="entry name" value="EPENDYMIN"/>
</dbReference>
<organism evidence="2 3">
    <name type="scientific">Brachionus calyciflorus</name>
    <dbReference type="NCBI Taxonomy" id="104777"/>
    <lineage>
        <taxon>Eukaryota</taxon>
        <taxon>Metazoa</taxon>
        <taxon>Spiralia</taxon>
        <taxon>Gnathifera</taxon>
        <taxon>Rotifera</taxon>
        <taxon>Eurotatoria</taxon>
        <taxon>Monogononta</taxon>
        <taxon>Pseudotrocha</taxon>
        <taxon>Ploima</taxon>
        <taxon>Brachionidae</taxon>
        <taxon>Brachionus</taxon>
    </lineage>
</organism>
<dbReference type="GO" id="GO:0005764">
    <property type="term" value="C:lysosome"/>
    <property type="evidence" value="ECO:0007669"/>
    <property type="project" value="TreeGrafter"/>
</dbReference>
<feature type="chain" id="PRO_5033061000" evidence="1">
    <location>
        <begin position="19"/>
        <end position="200"/>
    </location>
</feature>
<evidence type="ECO:0000313" key="2">
    <source>
        <dbReference type="EMBL" id="CAF0898910.1"/>
    </source>
</evidence>
<dbReference type="SMART" id="SM00026">
    <property type="entry name" value="EPEND"/>
    <property type="match status" value="1"/>
</dbReference>
<dbReference type="PANTHER" id="PTHR10697">
    <property type="entry name" value="MAMMALIAN EPENDYMIN-RELATED PROTEIN 1"/>
    <property type="match status" value="1"/>
</dbReference>
<keyword evidence="1" id="KW-0732">Signal</keyword>
<dbReference type="GO" id="GO:0005576">
    <property type="term" value="C:extracellular region"/>
    <property type="evidence" value="ECO:0007669"/>
    <property type="project" value="InterPro"/>
</dbReference>
<protein>
    <submittedName>
        <fullName evidence="2">Uncharacterized protein</fullName>
    </submittedName>
</protein>
<dbReference type="InterPro" id="IPR001299">
    <property type="entry name" value="Ependymin"/>
</dbReference>
<proteinExistence type="predicted"/>